<keyword evidence="10" id="KW-0902">Two-component regulatory system</keyword>
<proteinExistence type="predicted"/>
<dbReference type="InterPro" id="IPR003661">
    <property type="entry name" value="HisK_dim/P_dom"/>
</dbReference>
<evidence type="ECO:0000256" key="11">
    <source>
        <dbReference type="ARBA" id="ARBA00023136"/>
    </source>
</evidence>
<comment type="catalytic activity">
    <reaction evidence="1">
        <text>ATP + protein L-histidine = ADP + protein N-phospho-L-histidine.</text>
        <dbReference type="EC" id="2.7.13.3"/>
    </reaction>
</comment>
<evidence type="ECO:0000256" key="7">
    <source>
        <dbReference type="ARBA" id="ARBA00022692"/>
    </source>
</evidence>
<feature type="domain" description="Histidine kinase" evidence="14">
    <location>
        <begin position="259"/>
        <end position="470"/>
    </location>
</feature>
<feature type="transmembrane region" description="Helical" evidence="13">
    <location>
        <begin position="12"/>
        <end position="33"/>
    </location>
</feature>
<evidence type="ECO:0000256" key="13">
    <source>
        <dbReference type="SAM" id="Phobius"/>
    </source>
</evidence>
<name>A0ABT4CWH9_9CLOT</name>
<protein>
    <recommendedName>
        <fullName evidence="3">histidine kinase</fullName>
        <ecNumber evidence="3">2.7.13.3</ecNumber>
    </recommendedName>
</protein>
<evidence type="ECO:0000256" key="12">
    <source>
        <dbReference type="SAM" id="Coils"/>
    </source>
</evidence>
<dbReference type="EC" id="2.7.13.3" evidence="3"/>
<dbReference type="SMART" id="SM00304">
    <property type="entry name" value="HAMP"/>
    <property type="match status" value="1"/>
</dbReference>
<dbReference type="SUPFAM" id="SSF47384">
    <property type="entry name" value="Homodimeric domain of signal transducing histidine kinase"/>
    <property type="match status" value="1"/>
</dbReference>
<dbReference type="InterPro" id="IPR003594">
    <property type="entry name" value="HATPase_dom"/>
</dbReference>
<evidence type="ECO:0000256" key="6">
    <source>
        <dbReference type="ARBA" id="ARBA00022679"/>
    </source>
</evidence>
<dbReference type="InterPro" id="IPR003660">
    <property type="entry name" value="HAMP_dom"/>
</dbReference>
<evidence type="ECO:0000256" key="1">
    <source>
        <dbReference type="ARBA" id="ARBA00000085"/>
    </source>
</evidence>
<dbReference type="Gene3D" id="3.30.565.10">
    <property type="entry name" value="Histidine kinase-like ATPase, C-terminal domain"/>
    <property type="match status" value="1"/>
</dbReference>
<evidence type="ECO:0000259" key="15">
    <source>
        <dbReference type="PROSITE" id="PS50885"/>
    </source>
</evidence>
<keyword evidence="17" id="KW-1185">Reference proteome</keyword>
<dbReference type="SMART" id="SM00388">
    <property type="entry name" value="HisKA"/>
    <property type="match status" value="1"/>
</dbReference>
<feature type="domain" description="HAMP" evidence="15">
    <location>
        <begin position="192"/>
        <end position="244"/>
    </location>
</feature>
<dbReference type="PANTHER" id="PTHR45528">
    <property type="entry name" value="SENSOR HISTIDINE KINASE CPXA"/>
    <property type="match status" value="1"/>
</dbReference>
<dbReference type="PRINTS" id="PR00344">
    <property type="entry name" value="BCTRLSENSOR"/>
</dbReference>
<reference evidence="16" key="1">
    <citation type="submission" date="2022-12" db="EMBL/GenBank/DDBJ databases">
        <authorList>
            <person name="Wang J."/>
        </authorList>
    </citation>
    <scope>NUCLEOTIDE SEQUENCE</scope>
    <source>
        <strain evidence="16">HY-42-06</strain>
    </source>
</reference>
<dbReference type="InterPro" id="IPR036097">
    <property type="entry name" value="HisK_dim/P_sf"/>
</dbReference>
<feature type="transmembrane region" description="Helical" evidence="13">
    <location>
        <begin position="169"/>
        <end position="190"/>
    </location>
</feature>
<keyword evidence="7 13" id="KW-0812">Transmembrane</keyword>
<evidence type="ECO:0000256" key="5">
    <source>
        <dbReference type="ARBA" id="ARBA00022553"/>
    </source>
</evidence>
<organism evidence="16 17">
    <name type="scientific">Clostridium ganghwense</name>
    <dbReference type="NCBI Taxonomy" id="312089"/>
    <lineage>
        <taxon>Bacteria</taxon>
        <taxon>Bacillati</taxon>
        <taxon>Bacillota</taxon>
        <taxon>Clostridia</taxon>
        <taxon>Eubacteriales</taxon>
        <taxon>Clostridiaceae</taxon>
        <taxon>Clostridium</taxon>
    </lineage>
</organism>
<evidence type="ECO:0000256" key="3">
    <source>
        <dbReference type="ARBA" id="ARBA00012438"/>
    </source>
</evidence>
<evidence type="ECO:0000256" key="9">
    <source>
        <dbReference type="ARBA" id="ARBA00022989"/>
    </source>
</evidence>
<evidence type="ECO:0000256" key="2">
    <source>
        <dbReference type="ARBA" id="ARBA00004651"/>
    </source>
</evidence>
<dbReference type="GO" id="GO:0016301">
    <property type="term" value="F:kinase activity"/>
    <property type="evidence" value="ECO:0007669"/>
    <property type="project" value="UniProtKB-KW"/>
</dbReference>
<dbReference type="SUPFAM" id="SSF158472">
    <property type="entry name" value="HAMP domain-like"/>
    <property type="match status" value="1"/>
</dbReference>
<evidence type="ECO:0000313" key="16">
    <source>
        <dbReference type="EMBL" id="MCY6372778.1"/>
    </source>
</evidence>
<keyword evidence="6" id="KW-0808">Transferase</keyword>
<dbReference type="InterPro" id="IPR004358">
    <property type="entry name" value="Sig_transdc_His_kin-like_C"/>
</dbReference>
<gene>
    <name evidence="16" type="ORF">OXH55_19485</name>
</gene>
<dbReference type="Gene3D" id="1.10.287.130">
    <property type="match status" value="1"/>
</dbReference>
<dbReference type="Pfam" id="PF02518">
    <property type="entry name" value="HATPase_c"/>
    <property type="match status" value="1"/>
</dbReference>
<dbReference type="InterPro" id="IPR036890">
    <property type="entry name" value="HATPase_C_sf"/>
</dbReference>
<evidence type="ECO:0000313" key="17">
    <source>
        <dbReference type="Proteomes" id="UP001079657"/>
    </source>
</evidence>
<dbReference type="InterPro" id="IPR029151">
    <property type="entry name" value="Sensor-like_sf"/>
</dbReference>
<evidence type="ECO:0000259" key="14">
    <source>
        <dbReference type="PROSITE" id="PS50109"/>
    </source>
</evidence>
<evidence type="ECO:0000256" key="10">
    <source>
        <dbReference type="ARBA" id="ARBA00023012"/>
    </source>
</evidence>
<keyword evidence="11 13" id="KW-0472">Membrane</keyword>
<dbReference type="Proteomes" id="UP001079657">
    <property type="component" value="Unassembled WGS sequence"/>
</dbReference>
<dbReference type="CDD" id="cd06225">
    <property type="entry name" value="HAMP"/>
    <property type="match status" value="1"/>
</dbReference>
<comment type="subcellular location">
    <subcellularLocation>
        <location evidence="2">Cell membrane</location>
        <topology evidence="2">Multi-pass membrane protein</topology>
    </subcellularLocation>
</comment>
<dbReference type="InterPro" id="IPR005467">
    <property type="entry name" value="His_kinase_dom"/>
</dbReference>
<dbReference type="InterPro" id="IPR050398">
    <property type="entry name" value="HssS/ArlS-like"/>
</dbReference>
<dbReference type="Pfam" id="PF00512">
    <property type="entry name" value="HisKA"/>
    <property type="match status" value="1"/>
</dbReference>
<dbReference type="PROSITE" id="PS50885">
    <property type="entry name" value="HAMP"/>
    <property type="match status" value="1"/>
</dbReference>
<comment type="caution">
    <text evidence="16">The sequence shown here is derived from an EMBL/GenBank/DDBJ whole genome shotgun (WGS) entry which is preliminary data.</text>
</comment>
<evidence type="ECO:0000256" key="8">
    <source>
        <dbReference type="ARBA" id="ARBA00022777"/>
    </source>
</evidence>
<dbReference type="RefSeq" id="WP_268051841.1">
    <property type="nucleotide sequence ID" value="NZ_JAPQES010000013.1"/>
</dbReference>
<dbReference type="SMART" id="SM00387">
    <property type="entry name" value="HATPase_c"/>
    <property type="match status" value="1"/>
</dbReference>
<keyword evidence="8 16" id="KW-0418">Kinase</keyword>
<keyword evidence="12" id="KW-0175">Coiled coil</keyword>
<dbReference type="CDD" id="cd00082">
    <property type="entry name" value="HisKA"/>
    <property type="match status" value="1"/>
</dbReference>
<sequence>MKLKIKTKIMLMNMGILIPVIIFIYLVIINNLYNNVLKNSVDFLTKESYNTQLYIINYLGKDSGINDVTKFKNISPLTSTYLSNRLKFRIQMYDKDGNITADSSSSKDNFYDKDINNAIKGNKAYIIRKVHGKMYILFSSPIYINDKTIGCVRYIYEEISGNKLIHNTFIIMGIIAIIAICLAWVLSNLFSDNIVRPIEKLKDMSEKVAKRQFNNKIDINSGDEIEDLSKTFNIMSENIQQHIEKLKEEKQKQKSFLDNVTHEFKTPLTAIIGHSDLIPRLNDKEDVEESLSYIGKEGQRLLKLVEELLDLSKFGKNEFEIHKTNSDIKEVVEEVLYMLKPRCDKYDIYIEKELFSKEIFIDKDKTKQVILNVVDNAIKYSECSSIIFNIEENNEYIILSIIDDGMGIAEEYIDKIFEPFCRVNKISAREKNGNGLGLFICREIMNKQDGFIEISSKLEKWTCVKLGFKK</sequence>
<dbReference type="SUPFAM" id="SSF103190">
    <property type="entry name" value="Sensory domain-like"/>
    <property type="match status" value="1"/>
</dbReference>
<dbReference type="EMBL" id="JAPQES010000013">
    <property type="protein sequence ID" value="MCY6372778.1"/>
    <property type="molecule type" value="Genomic_DNA"/>
</dbReference>
<keyword evidence="4" id="KW-1003">Cell membrane</keyword>
<accession>A0ABT4CWH9</accession>
<dbReference type="PANTHER" id="PTHR45528:SF10">
    <property type="entry name" value="METHYL-ACCEPTING CHEMOTAXIS PROTEIN"/>
    <property type="match status" value="1"/>
</dbReference>
<dbReference type="SUPFAM" id="SSF55874">
    <property type="entry name" value="ATPase domain of HSP90 chaperone/DNA topoisomerase II/histidine kinase"/>
    <property type="match status" value="1"/>
</dbReference>
<keyword evidence="5" id="KW-0597">Phosphoprotein</keyword>
<dbReference type="PROSITE" id="PS50109">
    <property type="entry name" value="HIS_KIN"/>
    <property type="match status" value="1"/>
</dbReference>
<dbReference type="Gene3D" id="6.10.340.10">
    <property type="match status" value="1"/>
</dbReference>
<dbReference type="Pfam" id="PF00672">
    <property type="entry name" value="HAMP"/>
    <property type="match status" value="1"/>
</dbReference>
<keyword evidence="9 13" id="KW-1133">Transmembrane helix</keyword>
<dbReference type="CDD" id="cd00075">
    <property type="entry name" value="HATPase"/>
    <property type="match status" value="1"/>
</dbReference>
<evidence type="ECO:0000256" key="4">
    <source>
        <dbReference type="ARBA" id="ARBA00022475"/>
    </source>
</evidence>
<feature type="coiled-coil region" evidence="12">
    <location>
        <begin position="232"/>
        <end position="263"/>
    </location>
</feature>